<dbReference type="InterPro" id="IPR004843">
    <property type="entry name" value="Calcineurin-like_PHP"/>
</dbReference>
<dbReference type="KEGG" id="phu:Phum_PHUM221340"/>
<reference evidence="8" key="3">
    <citation type="submission" date="2020-05" db="UniProtKB">
        <authorList>
            <consortium name="EnsemblMetazoa"/>
        </authorList>
    </citation>
    <scope>IDENTIFICATION</scope>
    <source>
        <strain evidence="8">USDA</strain>
    </source>
</reference>
<dbReference type="GO" id="GO:0006506">
    <property type="term" value="P:GPI anchor biosynthetic process"/>
    <property type="evidence" value="ECO:0007669"/>
    <property type="project" value="InterPro"/>
</dbReference>
<dbReference type="OMA" id="MDVGDIH"/>
<evidence type="ECO:0000256" key="3">
    <source>
        <dbReference type="ARBA" id="ARBA00022989"/>
    </source>
</evidence>
<dbReference type="EMBL" id="DS235184">
    <property type="protein sequence ID" value="EEB13080.1"/>
    <property type="molecule type" value="Genomic_DNA"/>
</dbReference>
<organism>
    <name type="scientific">Pediculus humanus subsp. corporis</name>
    <name type="common">Body louse</name>
    <dbReference type="NCBI Taxonomy" id="121224"/>
    <lineage>
        <taxon>Eukaryota</taxon>
        <taxon>Metazoa</taxon>
        <taxon>Ecdysozoa</taxon>
        <taxon>Arthropoda</taxon>
        <taxon>Hexapoda</taxon>
        <taxon>Insecta</taxon>
        <taxon>Pterygota</taxon>
        <taxon>Neoptera</taxon>
        <taxon>Paraneoptera</taxon>
        <taxon>Psocodea</taxon>
        <taxon>Troctomorpha</taxon>
        <taxon>Phthiraptera</taxon>
        <taxon>Anoplura</taxon>
        <taxon>Pediculidae</taxon>
        <taxon>Pediculus</taxon>
    </lineage>
</organism>
<dbReference type="RefSeq" id="XP_002425818.1">
    <property type="nucleotide sequence ID" value="XM_002425773.1"/>
</dbReference>
<dbReference type="SUPFAM" id="SSF56300">
    <property type="entry name" value="Metallo-dependent phosphatases"/>
    <property type="match status" value="1"/>
</dbReference>
<name>E0VI74_PEDHC</name>
<dbReference type="PANTHER" id="PTHR13315:SF4">
    <property type="entry name" value="METALLOPHOSPHOESTERASE, ISOFORM E"/>
    <property type="match status" value="1"/>
</dbReference>
<evidence type="ECO:0000313" key="9">
    <source>
        <dbReference type="Proteomes" id="UP000009046"/>
    </source>
</evidence>
<keyword evidence="4 5" id="KW-0472">Membrane</keyword>
<evidence type="ECO:0000256" key="2">
    <source>
        <dbReference type="ARBA" id="ARBA00022692"/>
    </source>
</evidence>
<keyword evidence="2 5" id="KW-0812">Transmembrane</keyword>
<sequence length="344" mass="41029">MRITFKKIFFFGAVITFFYLEFISYWILPWLWWKLPECNSPDCKKLLLVADPQIIGPEWNYLILMNWISIFDCDRYIKRTFINAFNYIKPDFVVYLGDLMNEGYTASEYEYLSYFKRFHDIFDLSYSLNGTKIILTPGDNDIGGVDDILIPSSVVRFDKMFHSSSESSVHDLIEFSIVNVMTSKLQKSKYIDENIRIAISHVPLVAKKYYLLNDVVKLIQPHLILSGHLHKSFHFMTERKNLWNIRYTRILPQDSEFKQLKFNKDVIHEIVVPTCSYRMGVYNMDTKNMTMQYNVLWLPHRFYQLYIYLCILVNFILIELVGKLRRSRQQYRSLESKKFLTFGP</sequence>
<dbReference type="Proteomes" id="UP000009046">
    <property type="component" value="Unassembled WGS sequence"/>
</dbReference>
<dbReference type="VEuPathDB" id="VectorBase:PHUM221340"/>
<comment type="subcellular location">
    <subcellularLocation>
        <location evidence="1">Membrane</location>
        <topology evidence="1">Multi-pass membrane protein</topology>
    </subcellularLocation>
</comment>
<evidence type="ECO:0000256" key="1">
    <source>
        <dbReference type="ARBA" id="ARBA00004141"/>
    </source>
</evidence>
<evidence type="ECO:0000256" key="5">
    <source>
        <dbReference type="SAM" id="Phobius"/>
    </source>
</evidence>
<keyword evidence="9" id="KW-1185">Reference proteome</keyword>
<dbReference type="EnsemblMetazoa" id="PHUM221340-RA">
    <property type="protein sequence ID" value="PHUM221340-PA"/>
    <property type="gene ID" value="PHUM221340"/>
</dbReference>
<dbReference type="CDD" id="cd08166">
    <property type="entry name" value="MPP_Cdc1_like_1"/>
    <property type="match status" value="1"/>
</dbReference>
<reference evidence="7" key="2">
    <citation type="submission" date="2007-04" db="EMBL/GenBank/DDBJ databases">
        <title>The genome of the human body louse.</title>
        <authorList>
            <consortium name="The Human Body Louse Genome Consortium"/>
            <person name="Kirkness E."/>
            <person name="Walenz B."/>
            <person name="Hass B."/>
            <person name="Bruggner R."/>
            <person name="Strausberg R."/>
        </authorList>
    </citation>
    <scope>NUCLEOTIDE SEQUENCE</scope>
    <source>
        <strain evidence="7">USDA</strain>
    </source>
</reference>
<dbReference type="HOGENOM" id="CLU_069901_0_0_1"/>
<accession>E0VI74</accession>
<gene>
    <name evidence="8" type="primary">8237778</name>
    <name evidence="7" type="ORF">Phum_PHUM221340</name>
</gene>
<dbReference type="Gene3D" id="3.60.21.10">
    <property type="match status" value="1"/>
</dbReference>
<evidence type="ECO:0000259" key="6">
    <source>
        <dbReference type="Pfam" id="PF00149"/>
    </source>
</evidence>
<dbReference type="PANTHER" id="PTHR13315">
    <property type="entry name" value="METALLO PHOSPHOESTERASE RELATED"/>
    <property type="match status" value="1"/>
</dbReference>
<keyword evidence="3 5" id="KW-1133">Transmembrane helix</keyword>
<feature type="transmembrane region" description="Helical" evidence="5">
    <location>
        <begin position="305"/>
        <end position="322"/>
    </location>
</feature>
<feature type="domain" description="Calcineurin-like phosphoesterase" evidence="6">
    <location>
        <begin position="79"/>
        <end position="231"/>
    </location>
</feature>
<evidence type="ECO:0000313" key="8">
    <source>
        <dbReference type="EnsemblMetazoa" id="PHUM221340-PA"/>
    </source>
</evidence>
<dbReference type="eggNOG" id="KOG3662">
    <property type="taxonomic scope" value="Eukaryota"/>
</dbReference>
<feature type="transmembrane region" description="Helical" evidence="5">
    <location>
        <begin position="9"/>
        <end position="33"/>
    </location>
</feature>
<dbReference type="CTD" id="8237778"/>
<evidence type="ECO:0000256" key="4">
    <source>
        <dbReference type="ARBA" id="ARBA00023136"/>
    </source>
</evidence>
<dbReference type="GO" id="GO:0016020">
    <property type="term" value="C:membrane"/>
    <property type="evidence" value="ECO:0007669"/>
    <property type="project" value="UniProtKB-SubCell"/>
</dbReference>
<dbReference type="EMBL" id="AAZO01002554">
    <property type="status" value="NOT_ANNOTATED_CDS"/>
    <property type="molecule type" value="Genomic_DNA"/>
</dbReference>
<reference evidence="7" key="1">
    <citation type="submission" date="2007-04" db="EMBL/GenBank/DDBJ databases">
        <title>Annotation of Pediculus humanus corporis strain USDA.</title>
        <authorList>
            <person name="Kirkness E."/>
            <person name="Hannick L."/>
            <person name="Hass B."/>
            <person name="Bruggner R."/>
            <person name="Lawson D."/>
            <person name="Bidwell S."/>
            <person name="Joardar V."/>
            <person name="Caler E."/>
            <person name="Walenz B."/>
            <person name="Inman J."/>
            <person name="Schobel S."/>
            <person name="Galinsky K."/>
            <person name="Amedeo P."/>
            <person name="Strausberg R."/>
        </authorList>
    </citation>
    <scope>NUCLEOTIDE SEQUENCE</scope>
    <source>
        <strain evidence="7">USDA</strain>
    </source>
</reference>
<dbReference type="GO" id="GO:0016787">
    <property type="term" value="F:hydrolase activity"/>
    <property type="evidence" value="ECO:0007669"/>
    <property type="project" value="InterPro"/>
</dbReference>
<dbReference type="FunCoup" id="E0VI74">
    <property type="interactions" value="84"/>
</dbReference>
<dbReference type="OrthoDB" id="5977743at2759"/>
<dbReference type="Pfam" id="PF00149">
    <property type="entry name" value="Metallophos"/>
    <property type="match status" value="1"/>
</dbReference>
<evidence type="ECO:0000313" key="7">
    <source>
        <dbReference type="EMBL" id="EEB13080.1"/>
    </source>
</evidence>
<dbReference type="AlphaFoldDB" id="E0VI74"/>
<dbReference type="GO" id="GO:0005783">
    <property type="term" value="C:endoplasmic reticulum"/>
    <property type="evidence" value="ECO:0007669"/>
    <property type="project" value="TreeGrafter"/>
</dbReference>
<dbReference type="InterPro" id="IPR029052">
    <property type="entry name" value="Metallo-depent_PP-like"/>
</dbReference>
<protein>
    <submittedName>
        <fullName evidence="7">Predicted protein</fullName>
    </submittedName>
</protein>
<dbReference type="STRING" id="121224.E0VI74"/>
<dbReference type="GeneID" id="8237778"/>
<dbReference type="InParanoid" id="E0VI74"/>
<dbReference type="InterPro" id="IPR033308">
    <property type="entry name" value="PGAP5/Cdc1/Ted1"/>
</dbReference>
<proteinExistence type="predicted"/>